<keyword evidence="1" id="KW-0472">Membrane</keyword>
<dbReference type="Proteomes" id="UP000824782">
    <property type="component" value="Unassembled WGS sequence"/>
</dbReference>
<reference evidence="2" key="1">
    <citation type="thesis" date="2020" institute="ProQuest LLC" country="789 East Eisenhower Parkway, Ann Arbor, MI, USA">
        <title>Comparative Genomics and Chromosome Evolution.</title>
        <authorList>
            <person name="Mudd A.B."/>
        </authorList>
    </citation>
    <scope>NUCLEOTIDE SEQUENCE</scope>
    <source>
        <strain evidence="2">237g6f4</strain>
        <tissue evidence="2">Blood</tissue>
    </source>
</reference>
<keyword evidence="1" id="KW-0812">Transmembrane</keyword>
<evidence type="ECO:0000313" key="2">
    <source>
        <dbReference type="EMBL" id="KAG8586085.1"/>
    </source>
</evidence>
<accession>A0AAV7CLX8</accession>
<comment type="caution">
    <text evidence="2">The sequence shown here is derived from an EMBL/GenBank/DDBJ whole genome shotgun (WGS) entry which is preliminary data.</text>
</comment>
<organism evidence="2 3">
    <name type="scientific">Engystomops pustulosus</name>
    <name type="common">Tungara frog</name>
    <name type="synonym">Physalaemus pustulosus</name>
    <dbReference type="NCBI Taxonomy" id="76066"/>
    <lineage>
        <taxon>Eukaryota</taxon>
        <taxon>Metazoa</taxon>
        <taxon>Chordata</taxon>
        <taxon>Craniata</taxon>
        <taxon>Vertebrata</taxon>
        <taxon>Euteleostomi</taxon>
        <taxon>Amphibia</taxon>
        <taxon>Batrachia</taxon>
        <taxon>Anura</taxon>
        <taxon>Neobatrachia</taxon>
        <taxon>Hyloidea</taxon>
        <taxon>Leptodactylidae</taxon>
        <taxon>Leiuperinae</taxon>
        <taxon>Engystomops</taxon>
    </lineage>
</organism>
<proteinExistence type="predicted"/>
<sequence length="71" mass="8371">MNRLQFHQKKKKIIKKHSLCAIQYKIFHWEKLLNFSSFLCFILKLVQGISLIFSVLEIQLQTLLATGKPLL</sequence>
<evidence type="ECO:0000313" key="3">
    <source>
        <dbReference type="Proteomes" id="UP000824782"/>
    </source>
</evidence>
<protein>
    <submittedName>
        <fullName evidence="2">Uncharacterized protein</fullName>
    </submittedName>
</protein>
<dbReference type="EMBL" id="WNYA01000002">
    <property type="protein sequence ID" value="KAG8586085.1"/>
    <property type="molecule type" value="Genomic_DNA"/>
</dbReference>
<feature type="transmembrane region" description="Helical" evidence="1">
    <location>
        <begin position="32"/>
        <end position="56"/>
    </location>
</feature>
<keyword evidence="1" id="KW-1133">Transmembrane helix</keyword>
<gene>
    <name evidence="2" type="ORF">GDO81_005246</name>
</gene>
<dbReference type="AlphaFoldDB" id="A0AAV7CLX8"/>
<evidence type="ECO:0000256" key="1">
    <source>
        <dbReference type="SAM" id="Phobius"/>
    </source>
</evidence>
<name>A0AAV7CLX8_ENGPU</name>
<keyword evidence="3" id="KW-1185">Reference proteome</keyword>